<reference evidence="1 2" key="1">
    <citation type="submission" date="2019-04" db="EMBL/GenBank/DDBJ databases">
        <title>An improved genome assembly and genetic linkage map for asparagus bean, Vigna unguiculata ssp. sesquipedialis.</title>
        <authorList>
            <person name="Xia Q."/>
            <person name="Zhang R."/>
            <person name="Dong Y."/>
        </authorList>
    </citation>
    <scope>NUCLEOTIDE SEQUENCE [LARGE SCALE GENOMIC DNA]</scope>
    <source>
        <tissue evidence="1">Leaf</tissue>
    </source>
</reference>
<name>A0A4D6LNT8_VIGUN</name>
<dbReference type="Proteomes" id="UP000501690">
    <property type="component" value="Linkage Group LG4"/>
</dbReference>
<gene>
    <name evidence="1" type="ORF">DEO72_LG4g1136</name>
</gene>
<sequence>MCKLNWVPRKPKLHSYWCVIAWRPEGLRQAIDVELGVTGRVWRLAVVWSPSGDRCSNSGAEALDAWQYASPTRRSRSWQRLAVGLLVFLELSSERIPYDVDAGGAGET</sequence>
<proteinExistence type="predicted"/>
<organism evidence="1 2">
    <name type="scientific">Vigna unguiculata</name>
    <name type="common">Cowpea</name>
    <dbReference type="NCBI Taxonomy" id="3917"/>
    <lineage>
        <taxon>Eukaryota</taxon>
        <taxon>Viridiplantae</taxon>
        <taxon>Streptophyta</taxon>
        <taxon>Embryophyta</taxon>
        <taxon>Tracheophyta</taxon>
        <taxon>Spermatophyta</taxon>
        <taxon>Magnoliopsida</taxon>
        <taxon>eudicotyledons</taxon>
        <taxon>Gunneridae</taxon>
        <taxon>Pentapetalae</taxon>
        <taxon>rosids</taxon>
        <taxon>fabids</taxon>
        <taxon>Fabales</taxon>
        <taxon>Fabaceae</taxon>
        <taxon>Papilionoideae</taxon>
        <taxon>50 kb inversion clade</taxon>
        <taxon>NPAAA clade</taxon>
        <taxon>indigoferoid/millettioid clade</taxon>
        <taxon>Phaseoleae</taxon>
        <taxon>Vigna</taxon>
    </lineage>
</organism>
<accession>A0A4D6LNT8</accession>
<evidence type="ECO:0000313" key="1">
    <source>
        <dbReference type="EMBL" id="QCD90181.1"/>
    </source>
</evidence>
<evidence type="ECO:0000313" key="2">
    <source>
        <dbReference type="Proteomes" id="UP000501690"/>
    </source>
</evidence>
<dbReference type="AlphaFoldDB" id="A0A4D6LNT8"/>
<dbReference type="EMBL" id="CP039348">
    <property type="protein sequence ID" value="QCD90181.1"/>
    <property type="molecule type" value="Genomic_DNA"/>
</dbReference>
<protein>
    <submittedName>
        <fullName evidence="1">Uncharacterized protein</fullName>
    </submittedName>
</protein>
<keyword evidence="2" id="KW-1185">Reference proteome</keyword>